<evidence type="ECO:0000313" key="2">
    <source>
        <dbReference type="Proteomes" id="UP001054945"/>
    </source>
</evidence>
<accession>A0AAV4NDJ4</accession>
<sequence>MEVEKYEALRMDFKNLVSCIHWHEESENKDVVLETLKTIVDICSNEDCGRDAFREEGGLDFLVEFLFMTDNTIFLEHTLKTLAFVIDENVHSQMFMSKKSVFEVLQAILRKQDFSIDVQKNALVLISTILYHNSTAQSLAFEVGLLQDLLNVYEYFSQALIVSSPCGISNFGGVNIDLWLSVNSALCFAVNNPQNETNQETCTNIFPVGLKILEFSSSVTITNSTSSFLSLTISNNEKCQDYFYSCDGFLILKRCFHKYFDSLYLDMRLCNNIVAKGTFQGISSLVGIISAVSLDHKKNATVSGELGILSMMIKLLSVENLDCQLKTKIVLCLGHCIDACCDNKTFVLETENFDIFLRKSLQLCNAELSAACKYLLQVCLIKTVDFETNNFIGDNDLEIPLKNMCNLENDSVNMKGNSLPDKKRNKYLLQRSAEQSFDLKAKNMFSDYFEKKIFTFITHKYFLKKGTKSNPSESHWEIQSSAQAKNIKMDSFPQNFMAGNSSKLHKTQNNNFQIKESSESSSEFSLNSSLFKNEECKENYNDSGFGSYNPNQSELNCFADLKNLIESNKVTNSYESNNFKLNSKATHFETFKNKPSISLSSNSSAKKDPHSELKSNVSLNNFVRSAPESNLFSRYQRPFKTNLKQQIDAKNSNGSMKHANTSFTRANDTLKMHFTPLLVSHPFSGSSSCSKDIECPPSNNFNLKPKTSNSLRENIRKRKRTWECSSTCTLNECLSDTSRTLNSKHVQVIVFPDKVCEEHGLNASIELLEVVSLEEATT</sequence>
<reference evidence="1 2" key="1">
    <citation type="submission" date="2021-06" db="EMBL/GenBank/DDBJ databases">
        <title>Caerostris extrusa draft genome.</title>
        <authorList>
            <person name="Kono N."/>
            <person name="Arakawa K."/>
        </authorList>
    </citation>
    <scope>NUCLEOTIDE SEQUENCE [LARGE SCALE GENOMIC DNA]</scope>
</reference>
<dbReference type="InterPro" id="IPR016024">
    <property type="entry name" value="ARM-type_fold"/>
</dbReference>
<dbReference type="SUPFAM" id="SSF48371">
    <property type="entry name" value="ARM repeat"/>
    <property type="match status" value="1"/>
</dbReference>
<dbReference type="Gene3D" id="1.25.10.10">
    <property type="entry name" value="Leucine-rich Repeat Variant"/>
    <property type="match status" value="1"/>
</dbReference>
<dbReference type="GO" id="GO:0070197">
    <property type="term" value="P:meiotic attachment of telomere to nuclear envelope"/>
    <property type="evidence" value="ECO:0007669"/>
    <property type="project" value="InterPro"/>
</dbReference>
<organism evidence="1 2">
    <name type="scientific">Caerostris extrusa</name>
    <name type="common">Bark spider</name>
    <name type="synonym">Caerostris bankana</name>
    <dbReference type="NCBI Taxonomy" id="172846"/>
    <lineage>
        <taxon>Eukaryota</taxon>
        <taxon>Metazoa</taxon>
        <taxon>Ecdysozoa</taxon>
        <taxon>Arthropoda</taxon>
        <taxon>Chelicerata</taxon>
        <taxon>Arachnida</taxon>
        <taxon>Araneae</taxon>
        <taxon>Araneomorphae</taxon>
        <taxon>Entelegynae</taxon>
        <taxon>Araneoidea</taxon>
        <taxon>Araneidae</taxon>
        <taxon>Caerostris</taxon>
    </lineage>
</organism>
<dbReference type="PANTHER" id="PTHR14014">
    <property type="entry name" value="TELOMERE REPEATS-BINDING BOUQUET FORMATION PROTEIN 1"/>
    <property type="match status" value="1"/>
</dbReference>
<name>A0AAV4NDJ4_CAEEX</name>
<keyword evidence="2" id="KW-1185">Reference proteome</keyword>
<dbReference type="AlphaFoldDB" id="A0AAV4NDJ4"/>
<dbReference type="Proteomes" id="UP001054945">
    <property type="component" value="Unassembled WGS sequence"/>
</dbReference>
<dbReference type="PANTHER" id="PTHR14014:SF0">
    <property type="entry name" value="TELOMERE REPEATS-BINDING BOUQUET FORMATION PROTEIN 1"/>
    <property type="match status" value="1"/>
</dbReference>
<dbReference type="InterPro" id="IPR011989">
    <property type="entry name" value="ARM-like"/>
</dbReference>
<dbReference type="EMBL" id="BPLR01020818">
    <property type="protein sequence ID" value="GIX82897.1"/>
    <property type="molecule type" value="Genomic_DNA"/>
</dbReference>
<gene>
    <name evidence="1" type="primary">ccdc79</name>
    <name evidence="1" type="ORF">CEXT_52581</name>
</gene>
<dbReference type="GO" id="GO:0007129">
    <property type="term" value="P:homologous chromosome pairing at meiosis"/>
    <property type="evidence" value="ECO:0007669"/>
    <property type="project" value="TreeGrafter"/>
</dbReference>
<evidence type="ECO:0000313" key="1">
    <source>
        <dbReference type="EMBL" id="GIX82897.1"/>
    </source>
</evidence>
<proteinExistence type="predicted"/>
<dbReference type="InterPro" id="IPR042359">
    <property type="entry name" value="TERB1"/>
</dbReference>
<protein>
    <submittedName>
        <fullName evidence="1">Telomere repeats-binding bouquet formation protein 1</fullName>
    </submittedName>
</protein>
<comment type="caution">
    <text evidence="1">The sequence shown here is derived from an EMBL/GenBank/DDBJ whole genome shotgun (WGS) entry which is preliminary data.</text>
</comment>